<dbReference type="EMBL" id="JAVDPY010000002">
    <property type="protein sequence ID" value="MDR6333295.1"/>
    <property type="molecule type" value="Genomic_DNA"/>
</dbReference>
<protein>
    <recommendedName>
        <fullName evidence="1">Cell wall hydrolase SleB domain-containing protein</fullName>
    </recommendedName>
</protein>
<dbReference type="AlphaFoldDB" id="A0A9W6FIV3"/>
<dbReference type="Proteomes" id="UP001245370">
    <property type="component" value="Unassembled WGS sequence"/>
</dbReference>
<feature type="domain" description="Cell wall hydrolase SleB" evidence="1">
    <location>
        <begin position="338"/>
        <end position="448"/>
    </location>
</feature>
<dbReference type="GO" id="GO:0016787">
    <property type="term" value="F:hydrolase activity"/>
    <property type="evidence" value="ECO:0007669"/>
    <property type="project" value="InterPro"/>
</dbReference>
<proteinExistence type="predicted"/>
<reference evidence="2" key="1">
    <citation type="submission" date="2022-12" db="EMBL/GenBank/DDBJ databases">
        <title>Reference genome sequencing for broad-spectrum identification of bacterial and archaeal isolates by mass spectrometry.</title>
        <authorList>
            <person name="Sekiguchi Y."/>
            <person name="Tourlousse D.M."/>
        </authorList>
    </citation>
    <scope>NUCLEOTIDE SEQUENCE</scope>
    <source>
        <strain evidence="2">301</strain>
    </source>
</reference>
<dbReference type="Proteomes" id="UP001144397">
    <property type="component" value="Unassembled WGS sequence"/>
</dbReference>
<reference evidence="3 5" key="2">
    <citation type="submission" date="2023-07" db="EMBL/GenBank/DDBJ databases">
        <title>Genomic Encyclopedia of Type Strains, Phase IV (KMG-IV): sequencing the most valuable type-strain genomes for metagenomic binning, comparative biology and taxonomic classification.</title>
        <authorList>
            <person name="Goeker M."/>
        </authorList>
    </citation>
    <scope>NUCLEOTIDE SEQUENCE [LARGE SCALE GENOMIC DNA]</scope>
    <source>
        <strain evidence="3 5">DSM 338</strain>
    </source>
</reference>
<evidence type="ECO:0000313" key="2">
    <source>
        <dbReference type="EMBL" id="GLI21571.1"/>
    </source>
</evidence>
<evidence type="ECO:0000313" key="5">
    <source>
        <dbReference type="Proteomes" id="UP001245370"/>
    </source>
</evidence>
<organism evidence="2 4">
    <name type="scientific">Xanthobacter flavus</name>
    <dbReference type="NCBI Taxonomy" id="281"/>
    <lineage>
        <taxon>Bacteria</taxon>
        <taxon>Pseudomonadati</taxon>
        <taxon>Pseudomonadota</taxon>
        <taxon>Alphaproteobacteria</taxon>
        <taxon>Hyphomicrobiales</taxon>
        <taxon>Xanthobacteraceae</taxon>
        <taxon>Xanthobacter</taxon>
    </lineage>
</organism>
<dbReference type="InterPro" id="IPR042047">
    <property type="entry name" value="SleB_dom1"/>
</dbReference>
<dbReference type="GeneID" id="95762039"/>
<dbReference type="Pfam" id="PF07486">
    <property type="entry name" value="Hydrolase_2"/>
    <property type="match status" value="1"/>
</dbReference>
<gene>
    <name evidence="3" type="ORF">GGQ86_001759</name>
    <name evidence="2" type="ORF">XFLAVUS301_12450</name>
</gene>
<evidence type="ECO:0000259" key="1">
    <source>
        <dbReference type="Pfam" id="PF07486"/>
    </source>
</evidence>
<keyword evidence="5" id="KW-1185">Reference proteome</keyword>
<dbReference type="Gene3D" id="1.10.10.2520">
    <property type="entry name" value="Cell wall hydrolase SleB, domain 1"/>
    <property type="match status" value="1"/>
</dbReference>
<comment type="caution">
    <text evidence="2">The sequence shown here is derived from an EMBL/GenBank/DDBJ whole genome shotgun (WGS) entry which is preliminary data.</text>
</comment>
<dbReference type="EMBL" id="BSDO01000001">
    <property type="protein sequence ID" value="GLI21571.1"/>
    <property type="molecule type" value="Genomic_DNA"/>
</dbReference>
<name>A0A9W6FIV3_XANFL</name>
<dbReference type="RefSeq" id="WP_281806197.1">
    <property type="nucleotide sequence ID" value="NZ_BSDO01000001.1"/>
</dbReference>
<accession>A0A9W6FIV3</accession>
<evidence type="ECO:0000313" key="4">
    <source>
        <dbReference type="Proteomes" id="UP001144397"/>
    </source>
</evidence>
<evidence type="ECO:0000313" key="3">
    <source>
        <dbReference type="EMBL" id="MDR6333295.1"/>
    </source>
</evidence>
<dbReference type="InterPro" id="IPR011105">
    <property type="entry name" value="Cell_wall_hydrolase_SleB"/>
</dbReference>
<sequence>MSPLLVATAFIVATPCGAGADDVSGRAPKGLTAGSGLGLWPGSARALKLATLDLPQPVGTGLPEVPKEAMAEAAKPARRVVAPGTIVTPSLAPVSDEGTRAAAAAAVAGQPVLDVARGEIGIGPEPSDLVAPALASSAAPSSDASAASTADDDAFAFPPPLVLSEHEQVEPPTHRDMSGAYVELALDILLELPLIQDAARVAAAEDVPAEVELARRAAETLARDAQPEESLSEFGGRTALVRPVPHQDPVAVFSRDPVLFPALAFQYAALAEHGYVPHPAPHAEGEANLVSLDSTVELETPPSDGIWPSPAQRLELGGEKLARAQKCLAEAIYFESRGEPKRGQIAVAQVIVNRVFSGYYPNDVCGAVYQNAHRHLACQFTFACDDVKDVVREPDMWVQAKEIAADMLDGKLWLASIGRATHYHAYWVHPSWVREMRKLDKIGVHTFYRPRRWGDSY</sequence>